<feature type="transmembrane region" description="Helical" evidence="1">
    <location>
        <begin position="28"/>
        <end position="44"/>
    </location>
</feature>
<evidence type="ECO:0000313" key="3">
    <source>
        <dbReference type="Proteomes" id="UP000759529"/>
    </source>
</evidence>
<evidence type="ECO:0000313" key="2">
    <source>
        <dbReference type="EMBL" id="MBM6500975.1"/>
    </source>
</evidence>
<dbReference type="EMBL" id="JACSOD020000509">
    <property type="protein sequence ID" value="MBM6500975.1"/>
    <property type="molecule type" value="Genomic_DNA"/>
</dbReference>
<keyword evidence="1" id="KW-0472">Membrane</keyword>
<gene>
    <name evidence="2" type="ORF">H9X54_016915</name>
</gene>
<comment type="caution">
    <text evidence="2">The sequence shown here is derived from an EMBL/GenBank/DDBJ whole genome shotgun (WGS) entry which is preliminary data.</text>
</comment>
<evidence type="ECO:0008006" key="4">
    <source>
        <dbReference type="Google" id="ProtNLM"/>
    </source>
</evidence>
<feature type="transmembrane region" description="Helical" evidence="1">
    <location>
        <begin position="56"/>
        <end position="75"/>
    </location>
</feature>
<protein>
    <recommendedName>
        <fullName evidence="4">FUSC family protein</fullName>
    </recommendedName>
</protein>
<keyword evidence="3" id="KW-1185">Reference proteome</keyword>
<accession>A0ABS2D184</accession>
<dbReference type="Proteomes" id="UP000759529">
    <property type="component" value="Unassembled WGS sequence"/>
</dbReference>
<keyword evidence="1" id="KW-0812">Transmembrane</keyword>
<dbReference type="RefSeq" id="WP_187655955.1">
    <property type="nucleotide sequence ID" value="NZ_JACSOD020000509.1"/>
</dbReference>
<name>A0ABS2D184_9FLAO</name>
<sequence length="111" mass="12499">MRKLLIGLAIFFTLFAIALSVLPFDTLAFLPIGLAIVFGLLLMQKSNENQKKFPKILLTVAALCSAFVLGKTILVKDEVEVDQTFEQQKIETKQEAKKELEELEQLESDLE</sequence>
<reference evidence="2 3" key="1">
    <citation type="submission" date="2021-02" db="EMBL/GenBank/DDBJ databases">
        <authorList>
            <person name="Jung H.S."/>
            <person name="Chun B.H."/>
            <person name="Jeon C.O."/>
        </authorList>
    </citation>
    <scope>NUCLEOTIDE SEQUENCE [LARGE SCALE GENOMIC DNA]</scope>
    <source>
        <strain evidence="2 3">LMG 25203</strain>
    </source>
</reference>
<proteinExistence type="predicted"/>
<keyword evidence="1" id="KW-1133">Transmembrane helix</keyword>
<evidence type="ECO:0000256" key="1">
    <source>
        <dbReference type="SAM" id="Phobius"/>
    </source>
</evidence>
<organism evidence="2 3">
    <name type="scientific">Flavobacterium macrobrachii</name>
    <dbReference type="NCBI Taxonomy" id="591204"/>
    <lineage>
        <taxon>Bacteria</taxon>
        <taxon>Pseudomonadati</taxon>
        <taxon>Bacteroidota</taxon>
        <taxon>Flavobacteriia</taxon>
        <taxon>Flavobacteriales</taxon>
        <taxon>Flavobacteriaceae</taxon>
        <taxon>Flavobacterium</taxon>
    </lineage>
</organism>